<comment type="similarity">
    <text evidence="1 2">Belongs to the UPF0102 family.</text>
</comment>
<dbReference type="SUPFAM" id="SSF52980">
    <property type="entry name" value="Restriction endonuclease-like"/>
    <property type="match status" value="1"/>
</dbReference>
<dbReference type="InterPro" id="IPR011335">
    <property type="entry name" value="Restrct_endonuc-II-like"/>
</dbReference>
<protein>
    <recommendedName>
        <fullName evidence="2">UPF0102 protein F4X82_02415</fullName>
    </recommendedName>
</protein>
<evidence type="ECO:0000313" key="3">
    <source>
        <dbReference type="EMBL" id="MYE38344.1"/>
    </source>
</evidence>
<gene>
    <name evidence="3" type="ORF">F4X82_02415</name>
</gene>
<dbReference type="EMBL" id="VXOY01000020">
    <property type="protein sequence ID" value="MYE38344.1"/>
    <property type="molecule type" value="Genomic_DNA"/>
</dbReference>
<sequence length="159" mass="18292">MLRGFKKQEYNENRRIGKRFGALVGKLRWQKRTKTISSHESQDSISVGKRAEDSVASFVERNGMKVFARNVSYGWGEIDIVAQEGDVIVCIEVKSQQGAQSGFVPEHHFDYRKAEQVKKVFEAYLREHDLIDRQQRIDLAAVILQGETAKIRYYKNVVG</sequence>
<dbReference type="InterPro" id="IPR003509">
    <property type="entry name" value="UPF0102_YraN-like"/>
</dbReference>
<evidence type="ECO:0000313" key="4">
    <source>
        <dbReference type="Proteomes" id="UP000449092"/>
    </source>
</evidence>
<dbReference type="AlphaFoldDB" id="A0A845DCF8"/>
<evidence type="ECO:0000256" key="2">
    <source>
        <dbReference type="HAMAP-Rule" id="MF_00048"/>
    </source>
</evidence>
<dbReference type="Pfam" id="PF02021">
    <property type="entry name" value="UPF0102"/>
    <property type="match status" value="1"/>
</dbReference>
<dbReference type="GO" id="GO:0003676">
    <property type="term" value="F:nucleic acid binding"/>
    <property type="evidence" value="ECO:0007669"/>
    <property type="project" value="InterPro"/>
</dbReference>
<evidence type="ECO:0000256" key="1">
    <source>
        <dbReference type="ARBA" id="ARBA00006738"/>
    </source>
</evidence>
<dbReference type="PANTHER" id="PTHR34039:SF1">
    <property type="entry name" value="UPF0102 PROTEIN YRAN"/>
    <property type="match status" value="1"/>
</dbReference>
<organism evidence="3 4">
    <name type="scientific">Candidatus Spechtbacteria bacterium SB0662_bin_43</name>
    <dbReference type="NCBI Taxonomy" id="2604897"/>
    <lineage>
        <taxon>Bacteria</taxon>
        <taxon>Candidatus Spechtiibacteriota</taxon>
    </lineage>
</organism>
<reference evidence="3 4" key="1">
    <citation type="submission" date="2019-09" db="EMBL/GenBank/DDBJ databases">
        <title>Characterisation of the sponge microbiome using genome-centric metagenomics.</title>
        <authorList>
            <person name="Engelberts J.P."/>
            <person name="Robbins S.J."/>
            <person name="De Goeij J.M."/>
            <person name="Aranda M."/>
            <person name="Bell S.C."/>
            <person name="Webster N.S."/>
        </authorList>
    </citation>
    <scope>NUCLEOTIDE SEQUENCE [LARGE SCALE GENOMIC DNA]</scope>
    <source>
        <strain evidence="3">SB0662_bin_43</strain>
    </source>
</reference>
<proteinExistence type="inferred from homology"/>
<dbReference type="Proteomes" id="UP000449092">
    <property type="component" value="Unassembled WGS sequence"/>
</dbReference>
<dbReference type="InterPro" id="IPR011856">
    <property type="entry name" value="tRNA_endonuc-like_dom_sf"/>
</dbReference>
<accession>A0A845DCF8</accession>
<comment type="caution">
    <text evidence="3">The sequence shown here is derived from an EMBL/GenBank/DDBJ whole genome shotgun (WGS) entry which is preliminary data.</text>
</comment>
<dbReference type="PANTHER" id="PTHR34039">
    <property type="entry name" value="UPF0102 PROTEIN YRAN"/>
    <property type="match status" value="1"/>
</dbReference>
<dbReference type="HAMAP" id="MF_00048">
    <property type="entry name" value="UPF0102"/>
    <property type="match status" value="1"/>
</dbReference>
<dbReference type="Gene3D" id="3.40.1350.10">
    <property type="match status" value="1"/>
</dbReference>
<name>A0A845DCF8_9BACT</name>